<dbReference type="PROSITE" id="PS50012">
    <property type="entry name" value="RCC1_3"/>
    <property type="match status" value="3"/>
</dbReference>
<dbReference type="EMBL" id="BSXT01000086">
    <property type="protein sequence ID" value="GMF17099.1"/>
    <property type="molecule type" value="Genomic_DNA"/>
</dbReference>
<dbReference type="Proteomes" id="UP001165121">
    <property type="component" value="Unassembled WGS sequence"/>
</dbReference>
<feature type="region of interest" description="Disordered" evidence="3">
    <location>
        <begin position="285"/>
        <end position="315"/>
    </location>
</feature>
<evidence type="ECO:0000259" key="4">
    <source>
        <dbReference type="Pfam" id="PF25390"/>
    </source>
</evidence>
<feature type="compositionally biased region" description="Polar residues" evidence="3">
    <location>
        <begin position="169"/>
        <end position="190"/>
    </location>
</feature>
<dbReference type="SUPFAM" id="SSF50985">
    <property type="entry name" value="RCC1/BLIP-II"/>
    <property type="match status" value="2"/>
</dbReference>
<feature type="region of interest" description="Disordered" evidence="3">
    <location>
        <begin position="525"/>
        <end position="558"/>
    </location>
</feature>
<keyword evidence="1" id="KW-0677">Repeat</keyword>
<dbReference type="OrthoDB" id="186625at2759"/>
<feature type="compositionally biased region" description="Low complexity" evidence="3">
    <location>
        <begin position="539"/>
        <end position="553"/>
    </location>
</feature>
<evidence type="ECO:0000256" key="3">
    <source>
        <dbReference type="SAM" id="MobiDB-lite"/>
    </source>
</evidence>
<gene>
    <name evidence="5" type="ORF">Pfra01_000107500</name>
</gene>
<dbReference type="PANTHER" id="PTHR22870:SF408">
    <property type="entry name" value="OS09G0560450 PROTEIN"/>
    <property type="match status" value="1"/>
</dbReference>
<evidence type="ECO:0000256" key="2">
    <source>
        <dbReference type="PROSITE-ProRule" id="PRU00235"/>
    </source>
</evidence>
<evidence type="ECO:0000256" key="1">
    <source>
        <dbReference type="ARBA" id="ARBA00022737"/>
    </source>
</evidence>
<proteinExistence type="predicted"/>
<dbReference type="InterPro" id="IPR051210">
    <property type="entry name" value="Ub_ligase/GEF_domain"/>
</dbReference>
<protein>
    <submittedName>
        <fullName evidence="5">Unnamed protein product</fullName>
    </submittedName>
</protein>
<feature type="region of interest" description="Disordered" evidence="3">
    <location>
        <begin position="618"/>
        <end position="643"/>
    </location>
</feature>
<feature type="region of interest" description="Disordered" evidence="3">
    <location>
        <begin position="154"/>
        <end position="214"/>
    </location>
</feature>
<feature type="compositionally biased region" description="Basic and acidic residues" evidence="3">
    <location>
        <begin position="302"/>
        <end position="312"/>
    </location>
</feature>
<dbReference type="Pfam" id="PF13540">
    <property type="entry name" value="RCC1_2"/>
    <property type="match status" value="1"/>
</dbReference>
<dbReference type="PROSITE" id="PS00626">
    <property type="entry name" value="RCC1_2"/>
    <property type="match status" value="2"/>
</dbReference>
<sequence>MMPYVQFKKAWLTVVDVRAELRLRGERFNRLLPNPILTKKLAMLVNMEEKQEAMTLLEANNTLSDEIIAAQRRELVNEANLLARVTLAEALDAAGQVYVFGKGAYQRFDNEPREPDFVEFMEYGIVRDLWHQRVCPPSSRSIISTLDAGIKDASPAASANKSTKRSSHSKTNGQVTSRKNQADTVDSSTNKSDDGEGNSRPSHSRTKLEASARAFSNRQVSKATAFLWGKRVKQVACGTAVAYALTDAGEVFCWGGNKRQWRYFYDEATADNGFSAFGLSATEEHGNAGSASKSDNSGAETTTERAHRDTGLHHRPLTTRSEMLRLFALPSQVAESHEVHDQLGLRVKYAKVFEKPIALVATEEDRCRRLQLVGRYYGFLDPMAPPAAGKAPVLPTIEGLMETVEPELDVDDLSLSLFLRGVKLAKPTRMLLLETLGECLELEIECVGDQFHEHFKQQDQIARRYRKERREKPLMRVVTKANALWFELSQLRENMLSAEKERLIKGEEEYNNMKRKITYATQKLKRRAREGHSAVIPADSNRSNNNNNTSSSDSRNEEESLLYINGLTSRGPALRFFNGTQALQNIAVGSRHALAIHSSGKLYTWGVGSFGRLGGDQLQTSPYNAKPHENSDSNSEDTEDFPVDSWHRDVHSAQIISAVCHVRFRAISCGFGHSLALSTDGTVYAWGSATHGKLGIGPVKAKESFTLAPIVLSSLISSGVRVRKIACGPSHSALLTTDGALFVWGCGDGGRLGLGDERDVGEDRVPRNGGQLRVIPTPTRVTEPFGHDNLVEVACGAAHTVVLTALHHSISGQPNSGGCVYVAGSNHALDKFTPQFTHVEIKDGSSAVMMIKVGCGPAHTALVSTEGELYTWGKNVGGSTGHAVSIPRIAEPTRVGCMFERPQNLCLDESTLATQSSQNATALPEYALGGEHAARAIQRRQKARRASNNDRSQLSSAAKFAQTQQEMCPFWQAALPQRCHIVSIRVVLVTATTEDTNSTARSTLSTKRQQLSAGSPKYVIMVSDDAFDPDLRGKQSLAKARNQSVHISLSGAMRSVLIWVVPADTFGTYIRIQLESSSGVGMLSLDRVEVLGSSSEQYVGPRVSDVVCAEAMTVAICTPLSRREELREKFQRAVRADRASVGILAQLETFHPFVREEENETRAEDALYAATLTAKTAMEKREVAAAIAALEAKRRAKSCALCRPQLPCVICEVEKQVQAAKQKLSVASISQAPVMVQYPKKPMNGRSKYPGSAVTPPLSVARNKRPHPAFALEALCAEFLALDTRSKEEEEEAQRLLELELMDPAALAREKEEEEAASRHASGLAIANPVSSHAMSTMSQLISKMLITARLLGRKGQEKF</sequence>
<dbReference type="PANTHER" id="PTHR22870">
    <property type="entry name" value="REGULATOR OF CHROMOSOME CONDENSATION"/>
    <property type="match status" value="1"/>
</dbReference>
<dbReference type="Gene3D" id="2.130.10.30">
    <property type="entry name" value="Regulator of chromosome condensation 1/beta-lactamase-inhibitor protein II"/>
    <property type="match status" value="2"/>
</dbReference>
<dbReference type="InterPro" id="IPR058923">
    <property type="entry name" value="RCC1-like_dom"/>
</dbReference>
<dbReference type="InterPro" id="IPR000408">
    <property type="entry name" value="Reg_chr_condens"/>
</dbReference>
<comment type="caution">
    <text evidence="5">The sequence shown here is derived from an EMBL/GenBank/DDBJ whole genome shotgun (WGS) entry which is preliminary data.</text>
</comment>
<accession>A0A9W6TPC5</accession>
<feature type="repeat" description="RCC1" evidence="2">
    <location>
        <begin position="681"/>
        <end position="738"/>
    </location>
</feature>
<name>A0A9W6TPC5_9STRA</name>
<feature type="repeat" description="RCC1" evidence="2">
    <location>
        <begin position="600"/>
        <end position="680"/>
    </location>
</feature>
<evidence type="ECO:0000313" key="6">
    <source>
        <dbReference type="Proteomes" id="UP001165121"/>
    </source>
</evidence>
<feature type="domain" description="RCC1-like" evidence="4">
    <location>
        <begin position="573"/>
        <end position="916"/>
    </location>
</feature>
<feature type="compositionally biased region" description="Polar residues" evidence="3">
    <location>
        <begin position="289"/>
        <end position="301"/>
    </location>
</feature>
<feature type="repeat" description="RCC1" evidence="2">
    <location>
        <begin position="739"/>
        <end position="806"/>
    </location>
</feature>
<dbReference type="Pfam" id="PF25390">
    <property type="entry name" value="WD40_RLD"/>
    <property type="match status" value="1"/>
</dbReference>
<dbReference type="PRINTS" id="PR00633">
    <property type="entry name" value="RCCNDNSATION"/>
</dbReference>
<organism evidence="5 6">
    <name type="scientific">Phytophthora fragariaefolia</name>
    <dbReference type="NCBI Taxonomy" id="1490495"/>
    <lineage>
        <taxon>Eukaryota</taxon>
        <taxon>Sar</taxon>
        <taxon>Stramenopiles</taxon>
        <taxon>Oomycota</taxon>
        <taxon>Peronosporomycetes</taxon>
        <taxon>Peronosporales</taxon>
        <taxon>Peronosporaceae</taxon>
        <taxon>Phytophthora</taxon>
    </lineage>
</organism>
<reference evidence="5" key="1">
    <citation type="submission" date="2023-04" db="EMBL/GenBank/DDBJ databases">
        <title>Phytophthora fragariaefolia NBRC 109709.</title>
        <authorList>
            <person name="Ichikawa N."/>
            <person name="Sato H."/>
            <person name="Tonouchi N."/>
        </authorList>
    </citation>
    <scope>NUCLEOTIDE SEQUENCE</scope>
    <source>
        <strain evidence="5">NBRC 109709</strain>
    </source>
</reference>
<dbReference type="InterPro" id="IPR009091">
    <property type="entry name" value="RCC1/BLIP-II"/>
</dbReference>
<evidence type="ECO:0000313" key="5">
    <source>
        <dbReference type="EMBL" id="GMF17099.1"/>
    </source>
</evidence>
<keyword evidence="6" id="KW-1185">Reference proteome</keyword>